<name>A0AAC9KB32_9PROT</name>
<protein>
    <recommendedName>
        <fullName evidence="4">Secreted protein</fullName>
    </recommendedName>
</protein>
<accession>A0AAC9KB32</accession>
<feature type="signal peptide" evidence="1">
    <location>
        <begin position="1"/>
        <end position="49"/>
    </location>
</feature>
<keyword evidence="1" id="KW-0732">Signal</keyword>
<reference evidence="3" key="1">
    <citation type="submission" date="2016-11" db="EMBL/GenBank/DDBJ databases">
        <title>Comparative genomic and phenotypic analysis of Granulibacter bethesdensis clinical isolates from patients with chronic granulomatous disease.</title>
        <authorList>
            <person name="Zarember K.A."/>
            <person name="Porcella S.F."/>
            <person name="Chu J."/>
            <person name="Ding L."/>
            <person name="Dahlstrom E."/>
            <person name="Barbian K."/>
            <person name="Martens C."/>
            <person name="Sykora L."/>
            <person name="Kramer S."/>
            <person name="Pettinato A.M."/>
            <person name="Hong H."/>
            <person name="Wald G."/>
            <person name="Berg L.J."/>
            <person name="Rogge L.S."/>
            <person name="Greenberg D.E."/>
            <person name="Falcone E.L."/>
            <person name="Neves J.F."/>
            <person name="Simoes M.J."/>
            <person name="Casal M."/>
            <person name="Rodriguez-Lopez F.C."/>
            <person name="Zelazny A."/>
            <person name="Gallin J.I."/>
            <person name="Holland S.M."/>
        </authorList>
    </citation>
    <scope>NUCLEOTIDE SEQUENCE [LARGE SCALE GENOMIC DNA]</scope>
    <source>
        <strain evidence="3">NIH9.1</strain>
    </source>
</reference>
<proteinExistence type="predicted"/>
<gene>
    <name evidence="2" type="ORF">GbCGDNIH9_1955</name>
</gene>
<evidence type="ECO:0008006" key="4">
    <source>
        <dbReference type="Google" id="ProtNLM"/>
    </source>
</evidence>
<dbReference type="EMBL" id="CP018191">
    <property type="protein sequence ID" value="APH55271.1"/>
    <property type="molecule type" value="Genomic_DNA"/>
</dbReference>
<feature type="chain" id="PRO_5042094535" description="Secreted protein" evidence="1">
    <location>
        <begin position="50"/>
        <end position="251"/>
    </location>
</feature>
<evidence type="ECO:0000313" key="3">
    <source>
        <dbReference type="Proteomes" id="UP000182373"/>
    </source>
</evidence>
<evidence type="ECO:0000256" key="1">
    <source>
        <dbReference type="SAM" id="SignalP"/>
    </source>
</evidence>
<organism evidence="2 3">
    <name type="scientific">Granulibacter bethesdensis</name>
    <dbReference type="NCBI Taxonomy" id="364410"/>
    <lineage>
        <taxon>Bacteria</taxon>
        <taxon>Pseudomonadati</taxon>
        <taxon>Pseudomonadota</taxon>
        <taxon>Alphaproteobacteria</taxon>
        <taxon>Acetobacterales</taxon>
        <taxon>Acetobacteraceae</taxon>
        <taxon>Granulibacter</taxon>
    </lineage>
</organism>
<dbReference type="AlphaFoldDB" id="A0AAC9KB32"/>
<evidence type="ECO:0000313" key="2">
    <source>
        <dbReference type="EMBL" id="APH55271.1"/>
    </source>
</evidence>
<sequence>MFMRSGNWQARKGMIMAHDIMQRHRMRAHRLCVLALLAGMPFSSHPAFADQPAHLVPQKDVSVVYSLTGAKAGDTGRPRQGRLFYSSTLKEARVEADRQPGFLLLDLRQDRATLVLNQINIYITSAISGTPVSALVLSPTENFTRIGTSRIAGIACTLWHVTSRQGQGTICLSDDGILLSGEGTDADGRTGSLHATSVKYAQQPQALFRIPDGYQKMDLPPGMVQGLLSGNGQGALQMGGAMQTMRNLIGR</sequence>
<dbReference type="Proteomes" id="UP000182373">
    <property type="component" value="Chromosome"/>
</dbReference>